<proteinExistence type="predicted"/>
<evidence type="ECO:0000259" key="2">
    <source>
        <dbReference type="Pfam" id="PF06181"/>
    </source>
</evidence>
<feature type="transmembrane region" description="Helical" evidence="1">
    <location>
        <begin position="251"/>
        <end position="270"/>
    </location>
</feature>
<dbReference type="AlphaFoldDB" id="A0A286GAQ3"/>
<reference evidence="3 4" key="1">
    <citation type="submission" date="2017-09" db="EMBL/GenBank/DDBJ databases">
        <authorList>
            <person name="Ehlers B."/>
            <person name="Leendertz F.H."/>
        </authorList>
    </citation>
    <scope>NUCLEOTIDE SEQUENCE [LARGE SCALE GENOMIC DNA]</scope>
    <source>
        <strain evidence="3 4">USBA 140</strain>
    </source>
</reference>
<name>A0A286GAQ3_9PROT</name>
<accession>A0A286GAQ3</accession>
<feature type="transmembrane region" description="Helical" evidence="1">
    <location>
        <begin position="176"/>
        <end position="196"/>
    </location>
</feature>
<keyword evidence="4" id="KW-1185">Reference proteome</keyword>
<dbReference type="OrthoDB" id="9787495at2"/>
<evidence type="ECO:0000313" key="4">
    <source>
        <dbReference type="Proteomes" id="UP000219621"/>
    </source>
</evidence>
<feature type="transmembrane region" description="Helical" evidence="1">
    <location>
        <begin position="228"/>
        <end position="245"/>
    </location>
</feature>
<evidence type="ECO:0000313" key="3">
    <source>
        <dbReference type="EMBL" id="SOD92571.1"/>
    </source>
</evidence>
<dbReference type="Pfam" id="PF06181">
    <property type="entry name" value="Urate_ox_N"/>
    <property type="match status" value="1"/>
</dbReference>
<keyword evidence="1" id="KW-0472">Membrane</keyword>
<feature type="transmembrane region" description="Helical" evidence="1">
    <location>
        <begin position="282"/>
        <end position="299"/>
    </location>
</feature>
<sequence>MDLALMDWLNLVGRWIHLIVGIAWIGSSFYFVWQDNSLEPTADDPERKRLHGEIWMVHGGGFYHAKKYKVAPPGLPEHLHWFKWEAYSTWLSGMALLFVVYYLTGAAAMLPPGSALGWGGGVAVGLASLAGGWLAYDLMCRSPLGRDDRLLAVGVVVLVTVLTVVLTQVLAGRAAFLHVGATLGTIMVGNVFFVIIPNQRRMVAAMRKGEVPDPVWGLKGKQRSVHNTYFTLPVLFLMISNHYPALYGHPYSWALLLAIGAVGALVRHAFVLRHTGRMRPWMLPAAGAALVAVMVATAATRSLAPAPAVAETSAEADPLAPVALAIVEARCTACHAAAPTFEGFDAPPKGIVLETAADLRQWAGPVLQQAIHSDAMPLGNVTAMQPEERALLGRWLTGTEGAAAQ</sequence>
<keyword evidence="1" id="KW-1133">Transmembrane helix</keyword>
<feature type="domain" description="Urate oxidase N-terminal" evidence="2">
    <location>
        <begin position="5"/>
        <end position="297"/>
    </location>
</feature>
<dbReference type="InterPro" id="IPR010389">
    <property type="entry name" value="Urate_ox_N"/>
</dbReference>
<dbReference type="Proteomes" id="UP000219621">
    <property type="component" value="Unassembled WGS sequence"/>
</dbReference>
<evidence type="ECO:0000256" key="1">
    <source>
        <dbReference type="SAM" id="Phobius"/>
    </source>
</evidence>
<organism evidence="3 4">
    <name type="scientific">Caenispirillum bisanense</name>
    <dbReference type="NCBI Taxonomy" id="414052"/>
    <lineage>
        <taxon>Bacteria</taxon>
        <taxon>Pseudomonadati</taxon>
        <taxon>Pseudomonadota</taxon>
        <taxon>Alphaproteobacteria</taxon>
        <taxon>Rhodospirillales</taxon>
        <taxon>Novispirillaceae</taxon>
        <taxon>Caenispirillum</taxon>
    </lineage>
</organism>
<protein>
    <submittedName>
        <fullName evidence="3">Uncharacterized membrane protein</fullName>
    </submittedName>
</protein>
<feature type="transmembrane region" description="Helical" evidence="1">
    <location>
        <begin position="15"/>
        <end position="33"/>
    </location>
</feature>
<feature type="transmembrane region" description="Helical" evidence="1">
    <location>
        <begin position="150"/>
        <end position="170"/>
    </location>
</feature>
<dbReference type="RefSeq" id="WP_097278242.1">
    <property type="nucleotide sequence ID" value="NZ_OCNJ01000002.1"/>
</dbReference>
<gene>
    <name evidence="3" type="ORF">SAMN05421508_102502</name>
</gene>
<feature type="transmembrane region" description="Helical" evidence="1">
    <location>
        <begin position="116"/>
        <end position="138"/>
    </location>
</feature>
<feature type="transmembrane region" description="Helical" evidence="1">
    <location>
        <begin position="90"/>
        <end position="110"/>
    </location>
</feature>
<dbReference type="EMBL" id="OCNJ01000002">
    <property type="protein sequence ID" value="SOD92571.1"/>
    <property type="molecule type" value="Genomic_DNA"/>
</dbReference>
<keyword evidence="1" id="KW-0812">Transmembrane</keyword>